<dbReference type="Pfam" id="PF13516">
    <property type="entry name" value="LRR_6"/>
    <property type="match status" value="1"/>
</dbReference>
<evidence type="ECO:0000256" key="1">
    <source>
        <dbReference type="ARBA" id="ARBA00022614"/>
    </source>
</evidence>
<dbReference type="SMART" id="SM00369">
    <property type="entry name" value="LRR_TYP"/>
    <property type="match status" value="4"/>
</dbReference>
<keyword evidence="6" id="KW-0472">Membrane</keyword>
<dbReference type="FunFam" id="3.80.10.10:FF:000383">
    <property type="entry name" value="Leucine-rich repeat receptor protein kinase EMS1"/>
    <property type="match status" value="1"/>
</dbReference>
<accession>A0A438EM01</accession>
<gene>
    <name evidence="8" type="primary">RLP12_11</name>
    <name evidence="8" type="ORF">CK203_076089</name>
</gene>
<comment type="caution">
    <text evidence="8">The sequence shown here is derived from an EMBL/GenBank/DDBJ whole genome shotgun (WGS) entry which is preliminary data.</text>
</comment>
<evidence type="ECO:0000256" key="6">
    <source>
        <dbReference type="ARBA" id="ARBA00023136"/>
    </source>
</evidence>
<evidence type="ECO:0000256" key="5">
    <source>
        <dbReference type="ARBA" id="ARBA00022989"/>
    </source>
</evidence>
<evidence type="ECO:0000256" key="4">
    <source>
        <dbReference type="ARBA" id="ARBA00022737"/>
    </source>
</evidence>
<evidence type="ECO:0000256" key="2">
    <source>
        <dbReference type="ARBA" id="ARBA00022692"/>
    </source>
</evidence>
<dbReference type="EMBL" id="QGNW01001243">
    <property type="protein sequence ID" value="RVW48740.1"/>
    <property type="molecule type" value="Genomic_DNA"/>
</dbReference>
<dbReference type="Pfam" id="PF00560">
    <property type="entry name" value="LRR_1"/>
    <property type="match status" value="4"/>
</dbReference>
<evidence type="ECO:0000259" key="7">
    <source>
        <dbReference type="Pfam" id="PF08263"/>
    </source>
</evidence>
<keyword evidence="3" id="KW-0732">Signal</keyword>
<dbReference type="Pfam" id="PF08263">
    <property type="entry name" value="LRRNT_2"/>
    <property type="match status" value="1"/>
</dbReference>
<dbReference type="InterPro" id="IPR003591">
    <property type="entry name" value="Leu-rich_rpt_typical-subtyp"/>
</dbReference>
<keyword evidence="1" id="KW-0433">Leucine-rich repeat</keyword>
<evidence type="ECO:0000313" key="9">
    <source>
        <dbReference type="Proteomes" id="UP000288805"/>
    </source>
</evidence>
<dbReference type="InterPro" id="IPR053211">
    <property type="entry name" value="DNA_repair-toleration"/>
</dbReference>
<sequence length="264" mass="29334">MLTVTSINSPAKKVRNSSMARPCPLLSFLSFFFFFFFLPCLSCPEDQKQALLQFKSSILAATTSFNSSNFELQSWNSSSSCCRWLRVDCNDSPNSTTSVVISLYLPGLFADLSPQPRVQSTILAPIFHIRSLEELDITYNNIQGEIPAVGFANLSNLVLLDMRGNNFSGSIPPLLFHLPLLQCLYLDDNSLSGEVPEEIGNLSRLQELSLSGNRFSDGMLLSVLSLKGLELLDLSHNDLSMEIPKEIRNLPNISGVEQIMHIRP</sequence>
<dbReference type="Gene3D" id="3.80.10.10">
    <property type="entry name" value="Ribonuclease Inhibitor"/>
    <property type="match status" value="1"/>
</dbReference>
<organism evidence="8 9">
    <name type="scientific">Vitis vinifera</name>
    <name type="common">Grape</name>
    <dbReference type="NCBI Taxonomy" id="29760"/>
    <lineage>
        <taxon>Eukaryota</taxon>
        <taxon>Viridiplantae</taxon>
        <taxon>Streptophyta</taxon>
        <taxon>Embryophyta</taxon>
        <taxon>Tracheophyta</taxon>
        <taxon>Spermatophyta</taxon>
        <taxon>Magnoliopsida</taxon>
        <taxon>eudicotyledons</taxon>
        <taxon>Gunneridae</taxon>
        <taxon>Pentapetalae</taxon>
        <taxon>rosids</taxon>
        <taxon>Vitales</taxon>
        <taxon>Vitaceae</taxon>
        <taxon>Viteae</taxon>
        <taxon>Vitis</taxon>
    </lineage>
</organism>
<keyword evidence="8" id="KW-0675">Receptor</keyword>
<evidence type="ECO:0000313" key="8">
    <source>
        <dbReference type="EMBL" id="RVW48740.1"/>
    </source>
</evidence>
<proteinExistence type="predicted"/>
<dbReference type="AlphaFoldDB" id="A0A438EM01"/>
<reference evidence="8 9" key="1">
    <citation type="journal article" date="2018" name="PLoS Genet.">
        <title>Population sequencing reveals clonal diversity and ancestral inbreeding in the grapevine cultivar Chardonnay.</title>
        <authorList>
            <person name="Roach M.J."/>
            <person name="Johnson D.L."/>
            <person name="Bohlmann J."/>
            <person name="van Vuuren H.J."/>
            <person name="Jones S.J."/>
            <person name="Pretorius I.S."/>
            <person name="Schmidt S.A."/>
            <person name="Borneman A.R."/>
        </authorList>
    </citation>
    <scope>NUCLEOTIDE SEQUENCE [LARGE SCALE GENOMIC DNA]</scope>
    <source>
        <strain evidence="9">cv. Chardonnay</strain>
        <tissue evidence="8">Leaf</tissue>
    </source>
</reference>
<dbReference type="SUPFAM" id="SSF52058">
    <property type="entry name" value="L domain-like"/>
    <property type="match status" value="1"/>
</dbReference>
<name>A0A438EM01_VITVI</name>
<feature type="domain" description="Leucine-rich repeat-containing N-terminal plant-type" evidence="7">
    <location>
        <begin position="45"/>
        <end position="90"/>
    </location>
</feature>
<keyword evidence="5" id="KW-1133">Transmembrane helix</keyword>
<dbReference type="InterPro" id="IPR001611">
    <property type="entry name" value="Leu-rich_rpt"/>
</dbReference>
<evidence type="ECO:0000256" key="3">
    <source>
        <dbReference type="ARBA" id="ARBA00022729"/>
    </source>
</evidence>
<dbReference type="PANTHER" id="PTHR48060">
    <property type="entry name" value="DNA DAMAGE-REPAIR/TOLERATION PROTEIN DRT100"/>
    <property type="match status" value="1"/>
</dbReference>
<dbReference type="Proteomes" id="UP000288805">
    <property type="component" value="Unassembled WGS sequence"/>
</dbReference>
<dbReference type="InterPro" id="IPR032675">
    <property type="entry name" value="LRR_dom_sf"/>
</dbReference>
<dbReference type="PANTHER" id="PTHR48060:SF21">
    <property type="entry name" value="L DOMAIN-LIKE PROTEIN"/>
    <property type="match status" value="1"/>
</dbReference>
<keyword evidence="2" id="KW-0812">Transmembrane</keyword>
<protein>
    <submittedName>
        <fullName evidence="8">Receptor-like protein 12</fullName>
    </submittedName>
</protein>
<keyword evidence="4" id="KW-0677">Repeat</keyword>
<dbReference type="InterPro" id="IPR013210">
    <property type="entry name" value="LRR_N_plant-typ"/>
</dbReference>